<gene>
    <name evidence="6" type="ORF">NS226_21745</name>
</gene>
<evidence type="ECO:0000313" key="6">
    <source>
        <dbReference type="EMBL" id="KTQ84184.1"/>
    </source>
</evidence>
<comment type="pathway">
    <text evidence="4">Amine and polyamine degradation; putrescine degradation; 4-aminobutanoate from putrescine: step 4/4.</text>
</comment>
<dbReference type="GO" id="GO:0005829">
    <property type="term" value="C:cytosol"/>
    <property type="evidence" value="ECO:0007669"/>
    <property type="project" value="TreeGrafter"/>
</dbReference>
<dbReference type="GO" id="GO:0016740">
    <property type="term" value="F:transferase activity"/>
    <property type="evidence" value="ECO:0007669"/>
    <property type="project" value="UniProtKB-KW"/>
</dbReference>
<accession>A0A175R4F4</accession>
<dbReference type="PATRIC" id="fig|401562.3.peg.4805"/>
<dbReference type="InterPro" id="IPR044668">
    <property type="entry name" value="PuuD-like"/>
</dbReference>
<name>A0A175R4F4_9HYPH</name>
<dbReference type="FunFam" id="3.40.50.880:FF:000030">
    <property type="entry name" value="Gamma-glutamyl-gamma-aminobutyrate hydrolase PuuD"/>
    <property type="match status" value="1"/>
</dbReference>
<dbReference type="PROSITE" id="PS51273">
    <property type="entry name" value="GATASE_TYPE_1"/>
    <property type="match status" value="1"/>
</dbReference>
<evidence type="ECO:0000256" key="4">
    <source>
        <dbReference type="ARBA" id="ARBA00060634"/>
    </source>
</evidence>
<comment type="caution">
    <text evidence="6">The sequence shown here is derived from an EMBL/GenBank/DDBJ whole genome shotgun (WGS) entry which is preliminary data.</text>
</comment>
<evidence type="ECO:0000256" key="3">
    <source>
        <dbReference type="ARBA" id="ARBA00055068"/>
    </source>
</evidence>
<comment type="function">
    <text evidence="3">Involved in the breakdown of putrescine via hydrolysis of the gamma-glutamyl linkage of gamma-glutamyl-gamma-aminobutyrate.</text>
</comment>
<dbReference type="GO" id="GO:0006598">
    <property type="term" value="P:polyamine catabolic process"/>
    <property type="evidence" value="ECO:0007669"/>
    <property type="project" value="TreeGrafter"/>
</dbReference>
<dbReference type="STRING" id="401562.NS365_10275"/>
<evidence type="ECO:0000256" key="5">
    <source>
        <dbReference type="ARBA" id="ARBA00066788"/>
    </source>
</evidence>
<comment type="catalytic activity">
    <reaction evidence="2">
        <text>4-(gamma-L-glutamylamino)butanoate + H2O = 4-aminobutanoate + L-glutamate</text>
        <dbReference type="Rhea" id="RHEA:19737"/>
        <dbReference type="ChEBI" id="CHEBI:15377"/>
        <dbReference type="ChEBI" id="CHEBI:29985"/>
        <dbReference type="ChEBI" id="CHEBI:58800"/>
        <dbReference type="ChEBI" id="CHEBI:59888"/>
        <dbReference type="EC" id="3.5.1.94"/>
    </reaction>
</comment>
<dbReference type="EC" id="3.5.1.94" evidence="5"/>
<dbReference type="AlphaFoldDB" id="A0A175R4F4"/>
<comment type="similarity">
    <text evidence="1">Belongs to the peptidase C26 family.</text>
</comment>
<reference evidence="6 7" key="1">
    <citation type="journal article" date="2016" name="Front. Microbiol.">
        <title>Genomic Resource of Rice Seed Associated Bacteria.</title>
        <authorList>
            <person name="Midha S."/>
            <person name="Bansal K."/>
            <person name="Sharma S."/>
            <person name="Kumar N."/>
            <person name="Patil P.P."/>
            <person name="Chaudhry V."/>
            <person name="Patil P.B."/>
        </authorList>
    </citation>
    <scope>NUCLEOTIDE SEQUENCE [LARGE SCALE GENOMIC DNA]</scope>
    <source>
        <strain evidence="6 7">NS226</strain>
    </source>
</reference>
<dbReference type="SUPFAM" id="SSF52317">
    <property type="entry name" value="Class I glutamine amidotransferase-like"/>
    <property type="match status" value="1"/>
</dbReference>
<dbReference type="Pfam" id="PF07722">
    <property type="entry name" value="Peptidase_C26"/>
    <property type="match status" value="1"/>
</dbReference>
<sequence>MGATGLLVAVPADVREFENYQWHASPSTYLSAIREVAGAVPVIVPALVDESDLDVLFERIDGVLVTGSASNVHPALYGVEPSASHEPFDRERDRLSLTMIRRALQTGVPLLAICRGHQELNVALGGSLATEIQDGEGRMDHRAPEHPEQAGRFALRHPVRPEEGGRLAALVGEEPFAVNSLHRQGIDRLADGLAVEARAEDGTVEAVSVPSARGFALGVQWHPEYWAATDGPSRAIFEAFAAACRERRDTRTAG</sequence>
<evidence type="ECO:0000256" key="2">
    <source>
        <dbReference type="ARBA" id="ARBA00052718"/>
    </source>
</evidence>
<keyword evidence="6" id="KW-0808">Transferase</keyword>
<evidence type="ECO:0000256" key="1">
    <source>
        <dbReference type="ARBA" id="ARBA00011083"/>
    </source>
</evidence>
<keyword evidence="6" id="KW-0315">Glutamine amidotransferase</keyword>
<dbReference type="PANTHER" id="PTHR43235:SF1">
    <property type="entry name" value="GLUTAMINE AMIDOTRANSFERASE PB2B2.05-RELATED"/>
    <property type="match status" value="1"/>
</dbReference>
<dbReference type="CDD" id="cd01745">
    <property type="entry name" value="GATase1_2"/>
    <property type="match status" value="1"/>
</dbReference>
<evidence type="ECO:0000313" key="7">
    <source>
        <dbReference type="Proteomes" id="UP000078272"/>
    </source>
</evidence>
<dbReference type="InterPro" id="IPR029062">
    <property type="entry name" value="Class_I_gatase-like"/>
</dbReference>
<dbReference type="RefSeq" id="WP_058636731.1">
    <property type="nucleotide sequence ID" value="NZ_LDPZ01000074.1"/>
</dbReference>
<dbReference type="Gene3D" id="3.40.50.880">
    <property type="match status" value="1"/>
</dbReference>
<protein>
    <recommendedName>
        <fullName evidence="5">gamma-glutamyl-gamma-aminobutyrate hydrolase</fullName>
        <ecNumber evidence="5">3.5.1.94</ecNumber>
    </recommendedName>
</protein>
<dbReference type="PANTHER" id="PTHR43235">
    <property type="entry name" value="GLUTAMINE AMIDOTRANSFERASE PB2B2.05-RELATED"/>
    <property type="match status" value="1"/>
</dbReference>
<proteinExistence type="inferred from homology"/>
<dbReference type="EMBL" id="LDPZ01000074">
    <property type="protein sequence ID" value="KTQ84184.1"/>
    <property type="molecule type" value="Genomic_DNA"/>
</dbReference>
<dbReference type="Proteomes" id="UP000078272">
    <property type="component" value="Unassembled WGS sequence"/>
</dbReference>
<dbReference type="GO" id="GO:0033969">
    <property type="term" value="F:gamma-glutamyl-gamma-aminobutyrate hydrolase activity"/>
    <property type="evidence" value="ECO:0007669"/>
    <property type="project" value="UniProtKB-EC"/>
</dbReference>
<dbReference type="OrthoDB" id="9813383at2"/>
<organism evidence="6 7">
    <name type="scientific">Aureimonas ureilytica</name>
    <dbReference type="NCBI Taxonomy" id="401562"/>
    <lineage>
        <taxon>Bacteria</taxon>
        <taxon>Pseudomonadati</taxon>
        <taxon>Pseudomonadota</taxon>
        <taxon>Alphaproteobacteria</taxon>
        <taxon>Hyphomicrobiales</taxon>
        <taxon>Aurantimonadaceae</taxon>
        <taxon>Aureimonas</taxon>
    </lineage>
</organism>
<dbReference type="InterPro" id="IPR011697">
    <property type="entry name" value="Peptidase_C26"/>
</dbReference>